<accession>A0A9Q0Y303</accession>
<dbReference type="EMBL" id="JAPFRF010000004">
    <property type="protein sequence ID" value="KAJ7335788.1"/>
    <property type="molecule type" value="Genomic_DNA"/>
</dbReference>
<sequence>DSHESRWMKDIKSKVHSLGLSPDLLLTTEYSKARCLLAQRIHNIKYQNNFPSLINYVPGMTIQ</sequence>
<keyword evidence="2" id="KW-1185">Reference proteome</keyword>
<dbReference type="Proteomes" id="UP001142489">
    <property type="component" value="Unassembled WGS sequence"/>
</dbReference>
<gene>
    <name evidence="1" type="ORF">JRQ81_013729</name>
</gene>
<organism evidence="1 2">
    <name type="scientific">Phrynocephalus forsythii</name>
    <dbReference type="NCBI Taxonomy" id="171643"/>
    <lineage>
        <taxon>Eukaryota</taxon>
        <taxon>Metazoa</taxon>
        <taxon>Chordata</taxon>
        <taxon>Craniata</taxon>
        <taxon>Vertebrata</taxon>
        <taxon>Euteleostomi</taxon>
        <taxon>Lepidosauria</taxon>
        <taxon>Squamata</taxon>
        <taxon>Bifurcata</taxon>
        <taxon>Unidentata</taxon>
        <taxon>Episquamata</taxon>
        <taxon>Toxicofera</taxon>
        <taxon>Iguania</taxon>
        <taxon>Acrodonta</taxon>
        <taxon>Agamidae</taxon>
        <taxon>Agaminae</taxon>
        <taxon>Phrynocephalus</taxon>
    </lineage>
</organism>
<evidence type="ECO:0000313" key="2">
    <source>
        <dbReference type="Proteomes" id="UP001142489"/>
    </source>
</evidence>
<feature type="non-terminal residue" evidence="1">
    <location>
        <position position="1"/>
    </location>
</feature>
<comment type="caution">
    <text evidence="1">The sequence shown here is derived from an EMBL/GenBank/DDBJ whole genome shotgun (WGS) entry which is preliminary data.</text>
</comment>
<reference evidence="1" key="1">
    <citation type="journal article" date="2023" name="DNA Res.">
        <title>Chromosome-level genome assembly of Phrynocephalus forsythii using third-generation DNA sequencing and Hi-C analysis.</title>
        <authorList>
            <person name="Qi Y."/>
            <person name="Zhao W."/>
            <person name="Zhao Y."/>
            <person name="Niu C."/>
            <person name="Cao S."/>
            <person name="Zhang Y."/>
        </authorList>
    </citation>
    <scope>NUCLEOTIDE SEQUENCE</scope>
    <source>
        <tissue evidence="1">Muscle</tissue>
    </source>
</reference>
<evidence type="ECO:0000313" key="1">
    <source>
        <dbReference type="EMBL" id="KAJ7335788.1"/>
    </source>
</evidence>
<dbReference type="AlphaFoldDB" id="A0A9Q0Y303"/>
<proteinExistence type="predicted"/>
<protein>
    <submittedName>
        <fullName evidence="1">Uncharacterized protein</fullName>
    </submittedName>
</protein>
<name>A0A9Q0Y303_9SAUR</name>